<accession>A0A1Y5TE12</accession>
<dbReference type="AlphaFoldDB" id="A0A1Y5TE12"/>
<keyword evidence="3" id="KW-1185">Reference proteome</keyword>
<dbReference type="RefSeq" id="WP_176244166.1">
    <property type="nucleotide sequence ID" value="NZ_FWFQ01000031.1"/>
</dbReference>
<evidence type="ECO:0000313" key="2">
    <source>
        <dbReference type="EMBL" id="SLN61722.1"/>
    </source>
</evidence>
<protein>
    <submittedName>
        <fullName evidence="2">Uncharacterized protein</fullName>
    </submittedName>
</protein>
<keyword evidence="1" id="KW-0472">Membrane</keyword>
<evidence type="ECO:0000256" key="1">
    <source>
        <dbReference type="SAM" id="Phobius"/>
    </source>
</evidence>
<reference evidence="2 3" key="1">
    <citation type="submission" date="2017-03" db="EMBL/GenBank/DDBJ databases">
        <authorList>
            <person name="Afonso C.L."/>
            <person name="Miller P.J."/>
            <person name="Scott M.A."/>
            <person name="Spackman E."/>
            <person name="Goraichik I."/>
            <person name="Dimitrov K.M."/>
            <person name="Suarez D.L."/>
            <person name="Swayne D.E."/>
        </authorList>
    </citation>
    <scope>NUCLEOTIDE SEQUENCE [LARGE SCALE GENOMIC DNA]</scope>
    <source>
        <strain evidence="2 3">CECT 7680</strain>
    </source>
</reference>
<dbReference type="Proteomes" id="UP000193409">
    <property type="component" value="Unassembled WGS sequence"/>
</dbReference>
<evidence type="ECO:0000313" key="3">
    <source>
        <dbReference type="Proteomes" id="UP000193409"/>
    </source>
</evidence>
<feature type="transmembrane region" description="Helical" evidence="1">
    <location>
        <begin position="20"/>
        <end position="47"/>
    </location>
</feature>
<gene>
    <name evidence="2" type="ORF">PSA7680_03249</name>
</gene>
<proteinExistence type="predicted"/>
<name>A0A1Y5TE12_9RHOB</name>
<organism evidence="2 3">
    <name type="scientific">Pseudoruegeria aquimaris</name>
    <dbReference type="NCBI Taxonomy" id="393663"/>
    <lineage>
        <taxon>Bacteria</taxon>
        <taxon>Pseudomonadati</taxon>
        <taxon>Pseudomonadota</taxon>
        <taxon>Alphaproteobacteria</taxon>
        <taxon>Rhodobacterales</taxon>
        <taxon>Roseobacteraceae</taxon>
        <taxon>Pseudoruegeria</taxon>
    </lineage>
</organism>
<keyword evidence="1" id="KW-0812">Transmembrane</keyword>
<dbReference type="EMBL" id="FWFQ01000031">
    <property type="protein sequence ID" value="SLN61722.1"/>
    <property type="molecule type" value="Genomic_DNA"/>
</dbReference>
<sequence>MREHPVKPVENYTTPFLVSAGVLLFSTLLVIWAWLGLLAALAISWAMNKLLDWRRARA</sequence>
<keyword evidence="1" id="KW-1133">Transmembrane helix</keyword>